<dbReference type="Pfam" id="PF06355">
    <property type="entry name" value="Aegerolysin"/>
    <property type="match status" value="1"/>
</dbReference>
<evidence type="ECO:0000256" key="1">
    <source>
        <dbReference type="ARBA" id="ARBA00010795"/>
    </source>
</evidence>
<keyword evidence="2" id="KW-0732">Signal</keyword>
<accession>A0ABZ1XWN6</accession>
<dbReference type="EMBL" id="CP109019">
    <property type="protein sequence ID" value="WUT87171.1"/>
    <property type="molecule type" value="Genomic_DNA"/>
</dbReference>
<feature type="signal peptide" evidence="2">
    <location>
        <begin position="1"/>
        <end position="25"/>
    </location>
</feature>
<dbReference type="Proteomes" id="UP001432060">
    <property type="component" value="Chromosome"/>
</dbReference>
<organism evidence="3 4">
    <name type="scientific">Streptomyces melanogenes</name>
    <dbReference type="NCBI Taxonomy" id="67326"/>
    <lineage>
        <taxon>Bacteria</taxon>
        <taxon>Bacillati</taxon>
        <taxon>Actinomycetota</taxon>
        <taxon>Actinomycetes</taxon>
        <taxon>Kitasatosporales</taxon>
        <taxon>Streptomycetaceae</taxon>
        <taxon>Streptomyces</taxon>
    </lineage>
</organism>
<reference evidence="3" key="1">
    <citation type="submission" date="2022-10" db="EMBL/GenBank/DDBJ databases">
        <title>The complete genomes of actinobacterial strains from the NBC collection.</title>
        <authorList>
            <person name="Joergensen T.S."/>
            <person name="Alvarez Arevalo M."/>
            <person name="Sterndorff E.B."/>
            <person name="Faurdal D."/>
            <person name="Vuksanovic O."/>
            <person name="Mourched A.-S."/>
            <person name="Charusanti P."/>
            <person name="Shaw S."/>
            <person name="Blin K."/>
            <person name="Weber T."/>
        </authorList>
    </citation>
    <scope>NUCLEOTIDE SEQUENCE</scope>
    <source>
        <strain evidence="3">NBC_00668</strain>
    </source>
</reference>
<dbReference type="Gene3D" id="2.60.270.50">
    <property type="match status" value="1"/>
</dbReference>
<feature type="chain" id="PRO_5046685002" evidence="2">
    <location>
        <begin position="26"/>
        <end position="168"/>
    </location>
</feature>
<proteinExistence type="inferred from homology"/>
<comment type="similarity">
    <text evidence="1">Belongs to the aegerolysin family.</text>
</comment>
<dbReference type="InterPro" id="IPR009413">
    <property type="entry name" value="Aegerolysin-typ"/>
</dbReference>
<dbReference type="RefSeq" id="WP_329404179.1">
    <property type="nucleotide sequence ID" value="NZ_CP109019.1"/>
</dbReference>
<gene>
    <name evidence="3" type="ORF">OG515_35635</name>
</gene>
<evidence type="ECO:0000256" key="2">
    <source>
        <dbReference type="SAM" id="SignalP"/>
    </source>
</evidence>
<sequence length="168" mass="17503">MRKWLLGSMLAGTCIALTAVPAAGAQSPSAPAATMTASAARSTDVTVENSTGCELRHYDSWLSHGIWNRDPASTAGLVRDGQSAGWGSESNGFLTGTEGRAVFVTQNCAATNLNRKVLHLHWDNPFSGSNSYDTNMSDAQCLVADRSGGSGNNASVTWRVHGTPGSCA</sequence>
<evidence type="ECO:0000313" key="4">
    <source>
        <dbReference type="Proteomes" id="UP001432060"/>
    </source>
</evidence>
<keyword evidence="4" id="KW-1185">Reference proteome</keyword>
<protein>
    <submittedName>
        <fullName evidence="3">Aegerolysin family protein</fullName>
    </submittedName>
</protein>
<evidence type="ECO:0000313" key="3">
    <source>
        <dbReference type="EMBL" id="WUT87171.1"/>
    </source>
</evidence>
<name>A0ABZ1XWN6_9ACTN</name>